<comment type="caution">
    <text evidence="11">Lacks conserved residue(s) required for the propagation of feature annotation.</text>
</comment>
<dbReference type="NCBIfam" id="TIGR02668">
    <property type="entry name" value="moaA_archaeal"/>
    <property type="match status" value="1"/>
</dbReference>
<feature type="binding site" evidence="11">
    <location>
        <begin position="250"/>
        <end position="252"/>
    </location>
    <ligand>
        <name>GTP</name>
        <dbReference type="ChEBI" id="CHEBI:37565"/>
    </ligand>
</feature>
<comment type="cofactor">
    <cofactor evidence="11">
        <name>[4Fe-4S] cluster</name>
        <dbReference type="ChEBI" id="CHEBI:49883"/>
    </cofactor>
    <text evidence="11">Binds 2 [4Fe-4S] clusters. Binds 1 [4Fe-4S] cluster coordinated with 3 cysteines and an exchangeable S-adenosyl-L-methionine and 1 [4Fe-4S] cluster coordinated with 3 cysteines and the GTP-derived substrate.</text>
</comment>
<evidence type="ECO:0000256" key="7">
    <source>
        <dbReference type="ARBA" id="ARBA00023134"/>
    </source>
</evidence>
<dbReference type="InterPro" id="IPR040064">
    <property type="entry name" value="MoaA-like"/>
</dbReference>
<keyword evidence="6 11" id="KW-0411">Iron-sulfur</keyword>
<keyword evidence="5 11" id="KW-0408">Iron</keyword>
<sequence>MLRDLYGRYVTNLRISVTQKCNLNCIYCHREGEEESSEEMSAERIAEIARAFYELGVKKVKITGGEPLLRKDICDIVSMLPEFDEISLTTNGTLLKDKAWDLKESGLDRVNISLDTLNPEKFRFVTGSDKLEAVLEGISSAVEANLTPVKLNMVLLKGINDGEVFKMLSFANSFNGKDVKVILQLIELIPNEKTKNFYLNPEIFERKFAEMAKVVKIRDMHKRKQFLTPFGVVEIVRPIDNSEFCRHCNRIRVTSDGKIKPCLMRNESLDISKLRGEELKGEIIKAVGMRKPFFT</sequence>
<organism evidence="13">
    <name type="scientific">Archaeoglobus fulgidus</name>
    <dbReference type="NCBI Taxonomy" id="2234"/>
    <lineage>
        <taxon>Archaea</taxon>
        <taxon>Methanobacteriati</taxon>
        <taxon>Methanobacteriota</taxon>
        <taxon>Archaeoglobi</taxon>
        <taxon>Archaeoglobales</taxon>
        <taxon>Archaeoglobaceae</taxon>
        <taxon>Archaeoglobus</taxon>
    </lineage>
</organism>
<proteinExistence type="inferred from homology"/>
<evidence type="ECO:0000256" key="4">
    <source>
        <dbReference type="ARBA" id="ARBA00022741"/>
    </source>
</evidence>
<evidence type="ECO:0000256" key="9">
    <source>
        <dbReference type="ARBA" id="ARBA00023239"/>
    </source>
</evidence>
<keyword evidence="7 11" id="KW-0342">GTP-binding</keyword>
<feature type="binding site" evidence="11">
    <location>
        <position position="14"/>
    </location>
    <ligand>
        <name>GTP</name>
        <dbReference type="ChEBI" id="CHEBI:37565"/>
    </ligand>
</feature>
<gene>
    <name evidence="11 13" type="primary">moaA</name>
    <name evidence="13" type="ORF">ENP88_02935</name>
</gene>
<dbReference type="SFLD" id="SFLDG01383">
    <property type="entry name" value="cyclic_pyranopterin_phosphate"/>
    <property type="match status" value="1"/>
</dbReference>
<dbReference type="GO" id="GO:0061799">
    <property type="term" value="F:cyclic pyranopterin monophosphate synthase activity"/>
    <property type="evidence" value="ECO:0007669"/>
    <property type="project" value="TreeGrafter"/>
</dbReference>
<dbReference type="GO" id="GO:0051539">
    <property type="term" value="F:4 iron, 4 sulfur cluster binding"/>
    <property type="evidence" value="ECO:0007669"/>
    <property type="project" value="UniProtKB-UniRule"/>
</dbReference>
<evidence type="ECO:0000256" key="1">
    <source>
        <dbReference type="ARBA" id="ARBA00022485"/>
    </source>
</evidence>
<feature type="binding site" evidence="11">
    <location>
        <position position="150"/>
    </location>
    <ligand>
        <name>GTP</name>
        <dbReference type="ChEBI" id="CHEBI:37565"/>
    </ligand>
</feature>
<dbReference type="GO" id="GO:0006777">
    <property type="term" value="P:Mo-molybdopterin cofactor biosynthetic process"/>
    <property type="evidence" value="ECO:0007669"/>
    <property type="project" value="UniProtKB-UniRule"/>
</dbReference>
<dbReference type="SUPFAM" id="SSF102114">
    <property type="entry name" value="Radical SAM enzymes"/>
    <property type="match status" value="1"/>
</dbReference>
<dbReference type="InterPro" id="IPR050105">
    <property type="entry name" value="MoCo_biosynth_MoaA/MoaC"/>
</dbReference>
<keyword evidence="4 11" id="KW-0547">Nucleotide-binding</keyword>
<comment type="similarity">
    <text evidence="11">Belongs to the radical SAM superfamily. MoaA family.</text>
</comment>
<dbReference type="Gene3D" id="3.20.20.70">
    <property type="entry name" value="Aldolase class I"/>
    <property type="match status" value="1"/>
</dbReference>
<dbReference type="HAMAP" id="MF_01225_A">
    <property type="entry name" value="MoaA_A"/>
    <property type="match status" value="1"/>
</dbReference>
<dbReference type="PANTHER" id="PTHR22960">
    <property type="entry name" value="MOLYBDOPTERIN COFACTOR SYNTHESIS PROTEIN A"/>
    <property type="match status" value="1"/>
</dbReference>
<dbReference type="Pfam" id="PF06463">
    <property type="entry name" value="Mob_synth_C"/>
    <property type="match status" value="1"/>
</dbReference>
<comment type="caution">
    <text evidence="13">The sequence shown here is derived from an EMBL/GenBank/DDBJ whole genome shotgun (WGS) entry which is preliminary data.</text>
</comment>
<dbReference type="CDD" id="cd01335">
    <property type="entry name" value="Radical_SAM"/>
    <property type="match status" value="1"/>
</dbReference>
<dbReference type="GO" id="GO:1904047">
    <property type="term" value="F:S-adenosyl-L-methionine binding"/>
    <property type="evidence" value="ECO:0007669"/>
    <property type="project" value="UniProtKB-UniRule"/>
</dbReference>
<feature type="binding site" evidence="11">
    <location>
        <position position="25"/>
    </location>
    <ligand>
        <name>[4Fe-4S] cluster</name>
        <dbReference type="ChEBI" id="CHEBI:49883"/>
        <label>1</label>
        <note>4Fe-4S-S-AdoMet</note>
    </ligand>
</feature>
<keyword evidence="8 11" id="KW-0501">Molybdenum cofactor biosynthesis</keyword>
<dbReference type="SFLD" id="SFLDS00029">
    <property type="entry name" value="Radical_SAM"/>
    <property type="match status" value="1"/>
</dbReference>
<feature type="binding site" evidence="11">
    <location>
        <position position="21"/>
    </location>
    <ligand>
        <name>[4Fe-4S] cluster</name>
        <dbReference type="ChEBI" id="CHEBI:49883"/>
        <label>1</label>
        <note>4Fe-4S-S-AdoMet</note>
    </ligand>
</feature>
<dbReference type="UniPathway" id="UPA00344"/>
<accession>A0A7J2TJB2</accession>
<dbReference type="InterPro" id="IPR000385">
    <property type="entry name" value="MoaA_NifB_PqqE_Fe-S-bd_CS"/>
</dbReference>
<dbReference type="InterPro" id="IPR007197">
    <property type="entry name" value="rSAM"/>
</dbReference>
<dbReference type="InterPro" id="IPR013485">
    <property type="entry name" value="MoaA_arc"/>
</dbReference>
<evidence type="ECO:0000256" key="2">
    <source>
        <dbReference type="ARBA" id="ARBA00022691"/>
    </source>
</evidence>
<keyword evidence="9 11" id="KW-0456">Lyase</keyword>
<evidence type="ECO:0000313" key="13">
    <source>
        <dbReference type="EMBL" id="HEH35112.1"/>
    </source>
</evidence>
<dbReference type="SMART" id="SM00729">
    <property type="entry name" value="Elp3"/>
    <property type="match status" value="1"/>
</dbReference>
<keyword evidence="1 11" id="KW-0004">4Fe-4S</keyword>
<dbReference type="InterPro" id="IPR013785">
    <property type="entry name" value="Aldolase_TIM"/>
</dbReference>
<dbReference type="InterPro" id="IPR006638">
    <property type="entry name" value="Elp3/MiaA/NifB-like_rSAM"/>
</dbReference>
<dbReference type="NCBIfam" id="NF001199">
    <property type="entry name" value="PRK00164.2-1"/>
    <property type="match status" value="1"/>
</dbReference>
<dbReference type="AlphaFoldDB" id="A0A7J2TJB2"/>
<dbReference type="PANTHER" id="PTHR22960:SF0">
    <property type="entry name" value="MOLYBDENUM COFACTOR BIOSYNTHESIS PROTEIN 1"/>
    <property type="match status" value="1"/>
</dbReference>
<feature type="binding site" evidence="11">
    <location>
        <position position="27"/>
    </location>
    <ligand>
        <name>S-adenosyl-L-methionine</name>
        <dbReference type="ChEBI" id="CHEBI:59789"/>
    </ligand>
</feature>
<dbReference type="InterPro" id="IPR010505">
    <property type="entry name" value="MoaA_twitch"/>
</dbReference>
<dbReference type="GO" id="GO:0046872">
    <property type="term" value="F:metal ion binding"/>
    <property type="evidence" value="ECO:0007669"/>
    <property type="project" value="UniProtKB-KW"/>
</dbReference>
<keyword evidence="3 11" id="KW-0479">Metal-binding</keyword>
<comment type="function">
    <text evidence="11">Catalyzes the cyclization of GTP to (8S)-3',8-cyclo-7,8-dihydroguanosine 5'-triphosphate.</text>
</comment>
<feature type="binding site" evidence="11">
    <location>
        <position position="89"/>
    </location>
    <ligand>
        <name>GTP</name>
        <dbReference type="ChEBI" id="CHEBI:37565"/>
    </ligand>
</feature>
<dbReference type="PROSITE" id="PS01305">
    <property type="entry name" value="MOAA_NIFB_PQQE"/>
    <property type="match status" value="1"/>
</dbReference>
<dbReference type="GO" id="GO:0005525">
    <property type="term" value="F:GTP binding"/>
    <property type="evidence" value="ECO:0007669"/>
    <property type="project" value="UniProtKB-UniRule"/>
</dbReference>
<evidence type="ECO:0000259" key="12">
    <source>
        <dbReference type="PROSITE" id="PS51918"/>
    </source>
</evidence>
<dbReference type="PROSITE" id="PS51918">
    <property type="entry name" value="RADICAL_SAM"/>
    <property type="match status" value="1"/>
</dbReference>
<dbReference type="SFLD" id="SFLDG01067">
    <property type="entry name" value="SPASM/twitch_domain_containing"/>
    <property type="match status" value="1"/>
</dbReference>
<dbReference type="EMBL" id="DSLA01000046">
    <property type="protein sequence ID" value="HEH35112.1"/>
    <property type="molecule type" value="Genomic_DNA"/>
</dbReference>
<feature type="binding site" evidence="11">
    <location>
        <position position="61"/>
    </location>
    <ligand>
        <name>GTP</name>
        <dbReference type="ChEBI" id="CHEBI:37565"/>
    </ligand>
</feature>
<comment type="catalytic activity">
    <reaction evidence="10 11">
        <text>GTP + AH2 + S-adenosyl-L-methionine = (8S)-3',8-cyclo-7,8-dihydroguanosine 5'-triphosphate + 5'-deoxyadenosine + L-methionine + A + H(+)</text>
        <dbReference type="Rhea" id="RHEA:49576"/>
        <dbReference type="ChEBI" id="CHEBI:13193"/>
        <dbReference type="ChEBI" id="CHEBI:15378"/>
        <dbReference type="ChEBI" id="CHEBI:17319"/>
        <dbReference type="ChEBI" id="CHEBI:17499"/>
        <dbReference type="ChEBI" id="CHEBI:37565"/>
        <dbReference type="ChEBI" id="CHEBI:57844"/>
        <dbReference type="ChEBI" id="CHEBI:59789"/>
        <dbReference type="ChEBI" id="CHEBI:131766"/>
        <dbReference type="EC" id="4.1.99.22"/>
    </reaction>
</comment>
<feature type="binding site" evidence="11">
    <location>
        <position position="245"/>
    </location>
    <ligand>
        <name>[4Fe-4S] cluster</name>
        <dbReference type="ChEBI" id="CHEBI:49883"/>
        <label>2</label>
        <note>4Fe-4S-substrate</note>
    </ligand>
</feature>
<feature type="domain" description="Radical SAM core" evidence="12">
    <location>
        <begin position="5"/>
        <end position="227"/>
    </location>
</feature>
<evidence type="ECO:0000256" key="3">
    <source>
        <dbReference type="ARBA" id="ARBA00022723"/>
    </source>
</evidence>
<dbReference type="SFLD" id="SFLDG01386">
    <property type="entry name" value="main_SPASM_domain-containing"/>
    <property type="match status" value="1"/>
</dbReference>
<evidence type="ECO:0000256" key="8">
    <source>
        <dbReference type="ARBA" id="ARBA00023150"/>
    </source>
</evidence>
<dbReference type="InterPro" id="IPR058240">
    <property type="entry name" value="rSAM_sf"/>
</dbReference>
<dbReference type="Pfam" id="PF04055">
    <property type="entry name" value="Radical_SAM"/>
    <property type="match status" value="1"/>
</dbReference>
<feature type="binding site" evidence="11">
    <location>
        <position position="248"/>
    </location>
    <ligand>
        <name>[4Fe-4S] cluster</name>
        <dbReference type="ChEBI" id="CHEBI:49883"/>
        <label>2</label>
        <note>4Fe-4S-substrate</note>
    </ligand>
</feature>
<evidence type="ECO:0000256" key="10">
    <source>
        <dbReference type="ARBA" id="ARBA00048697"/>
    </source>
</evidence>
<comment type="pathway">
    <text evidence="11">Cofactor biosynthesis; molybdopterin biosynthesis.</text>
</comment>
<feature type="binding site" evidence="11">
    <location>
        <position position="28"/>
    </location>
    <ligand>
        <name>[4Fe-4S] cluster</name>
        <dbReference type="ChEBI" id="CHEBI:49883"/>
        <label>1</label>
        <note>4Fe-4S-S-AdoMet</note>
    </ligand>
</feature>
<feature type="binding site" evidence="11">
    <location>
        <position position="65"/>
    </location>
    <ligand>
        <name>S-adenosyl-L-methionine</name>
        <dbReference type="ChEBI" id="CHEBI:59789"/>
    </ligand>
</feature>
<protein>
    <recommendedName>
        <fullName evidence="11">Probable GTP 3',8-cyclase</fullName>
        <ecNumber evidence="11">4.1.99.22</ecNumber>
    </recommendedName>
    <alternativeName>
        <fullName evidence="11">Molybdenum cofactor biosynthesis protein A</fullName>
    </alternativeName>
</protein>
<dbReference type="GO" id="GO:0061798">
    <property type="term" value="F:GTP 3',8'-cyclase activity"/>
    <property type="evidence" value="ECO:0007669"/>
    <property type="project" value="UniProtKB-UniRule"/>
</dbReference>
<evidence type="ECO:0000256" key="5">
    <source>
        <dbReference type="ARBA" id="ARBA00023004"/>
    </source>
</evidence>
<feature type="binding site" evidence="11">
    <location>
        <position position="262"/>
    </location>
    <ligand>
        <name>[4Fe-4S] cluster</name>
        <dbReference type="ChEBI" id="CHEBI:49883"/>
        <label>2</label>
        <note>4Fe-4S-substrate</note>
    </ligand>
</feature>
<evidence type="ECO:0000256" key="6">
    <source>
        <dbReference type="ARBA" id="ARBA00023014"/>
    </source>
</evidence>
<keyword evidence="2 11" id="KW-0949">S-adenosyl-L-methionine</keyword>
<evidence type="ECO:0000256" key="11">
    <source>
        <dbReference type="HAMAP-Rule" id="MF_01225"/>
    </source>
</evidence>
<name>A0A7J2TJB2_ARCFL</name>
<dbReference type="EC" id="4.1.99.22" evidence="11"/>
<feature type="binding site" evidence="11">
    <location>
        <position position="113"/>
    </location>
    <ligand>
        <name>S-adenosyl-L-methionine</name>
        <dbReference type="ChEBI" id="CHEBI:59789"/>
    </ligand>
</feature>
<reference evidence="13" key="1">
    <citation type="journal article" date="2020" name="mSystems">
        <title>Genome- and Community-Level Interaction Insights into Carbon Utilization and Element Cycling Functions of Hydrothermarchaeota in Hydrothermal Sediment.</title>
        <authorList>
            <person name="Zhou Z."/>
            <person name="Liu Y."/>
            <person name="Xu W."/>
            <person name="Pan J."/>
            <person name="Luo Z.H."/>
            <person name="Li M."/>
        </authorList>
    </citation>
    <scope>NUCLEOTIDE SEQUENCE [LARGE SCALE GENOMIC DNA]</scope>
    <source>
        <strain evidence="13">SpSt-26</strain>
    </source>
</reference>